<evidence type="ECO:0000313" key="2">
    <source>
        <dbReference type="EMBL" id="CAF3893881.1"/>
    </source>
</evidence>
<protein>
    <submittedName>
        <fullName evidence="2">Uncharacterized protein</fullName>
    </submittedName>
</protein>
<comment type="caution">
    <text evidence="2">The sequence shown here is derived from an EMBL/GenBank/DDBJ whole genome shotgun (WGS) entry which is preliminary data.</text>
</comment>
<dbReference type="Proteomes" id="UP000663823">
    <property type="component" value="Unassembled WGS sequence"/>
</dbReference>
<sequence length="69" mass="8083">MYDRLRLIRFPMPIVDAVRQAILTGWPRGIQLEQQRLGAHEFKLYGRPWLGQSVEAIPARILMYIMLTS</sequence>
<dbReference type="Proteomes" id="UP000663874">
    <property type="component" value="Unassembled WGS sequence"/>
</dbReference>
<name>A0A819H2X5_9BILA</name>
<proteinExistence type="predicted"/>
<gene>
    <name evidence="1" type="ORF">FNK824_LOCUS14579</name>
    <name evidence="2" type="ORF">OTI717_LOCUS23419</name>
</gene>
<organism evidence="2 3">
    <name type="scientific">Rotaria sordida</name>
    <dbReference type="NCBI Taxonomy" id="392033"/>
    <lineage>
        <taxon>Eukaryota</taxon>
        <taxon>Metazoa</taxon>
        <taxon>Spiralia</taxon>
        <taxon>Gnathifera</taxon>
        <taxon>Rotifera</taxon>
        <taxon>Eurotatoria</taxon>
        <taxon>Bdelloidea</taxon>
        <taxon>Philodinida</taxon>
        <taxon>Philodinidae</taxon>
        <taxon>Rotaria</taxon>
    </lineage>
</organism>
<dbReference type="EMBL" id="CAJOBE010002024">
    <property type="protein sequence ID" value="CAF3793469.1"/>
    <property type="molecule type" value="Genomic_DNA"/>
</dbReference>
<accession>A0A819H2X5</accession>
<dbReference type="EMBL" id="CAJOAX010004182">
    <property type="protein sequence ID" value="CAF3893881.1"/>
    <property type="molecule type" value="Genomic_DNA"/>
</dbReference>
<dbReference type="AlphaFoldDB" id="A0A819H2X5"/>
<reference evidence="2" key="1">
    <citation type="submission" date="2021-02" db="EMBL/GenBank/DDBJ databases">
        <authorList>
            <person name="Nowell W R."/>
        </authorList>
    </citation>
    <scope>NUCLEOTIDE SEQUENCE</scope>
</reference>
<evidence type="ECO:0000313" key="3">
    <source>
        <dbReference type="Proteomes" id="UP000663823"/>
    </source>
</evidence>
<evidence type="ECO:0000313" key="1">
    <source>
        <dbReference type="EMBL" id="CAF3793469.1"/>
    </source>
</evidence>